<evidence type="ECO:0000256" key="5">
    <source>
        <dbReference type="ARBA" id="ARBA00023004"/>
    </source>
</evidence>
<dbReference type="EMBL" id="CP058561">
    <property type="protein sequence ID" value="QUH29901.1"/>
    <property type="molecule type" value="Genomic_DNA"/>
</dbReference>
<dbReference type="PROSITE" id="PS51918">
    <property type="entry name" value="RADICAL_SAM"/>
    <property type="match status" value="1"/>
</dbReference>
<dbReference type="GO" id="GO:0046872">
    <property type="term" value="F:metal ion binding"/>
    <property type="evidence" value="ECO:0007669"/>
    <property type="project" value="UniProtKB-KW"/>
</dbReference>
<evidence type="ECO:0000259" key="7">
    <source>
        <dbReference type="PROSITE" id="PS51918"/>
    </source>
</evidence>
<accession>A0A8J8MBL1</accession>
<dbReference type="SFLD" id="SFLDS00029">
    <property type="entry name" value="Radical_SAM"/>
    <property type="match status" value="1"/>
</dbReference>
<evidence type="ECO:0000256" key="2">
    <source>
        <dbReference type="ARBA" id="ARBA00022485"/>
    </source>
</evidence>
<keyword evidence="2" id="KW-0004">4Fe-4S</keyword>
<keyword evidence="5" id="KW-0408">Iron</keyword>
<dbReference type="SFLD" id="SFLDG01067">
    <property type="entry name" value="SPASM/twitch_domain_containing"/>
    <property type="match status" value="1"/>
</dbReference>
<keyword evidence="9" id="KW-1185">Reference proteome</keyword>
<proteinExistence type="predicted"/>
<sequence length="363" mass="41651">MNRENSYKFIEVETDKAIYNFEFSSIHIEITGNCNMSCEHCRGAFDDKIDLPLDQIIKIVKFTRKYSPAFKEITLSGGETFMHKQFKKVLKSVRELNVTHITLMSNGTFIDNDIIDYIKTLKFERVTFSISLDTLSPTKHNSFRHNDKAYEYAISALKRLTEVKESSFQVAIRSTILPDNIEEMEDMTIFAISLGANRVSFSSVFPSGIASEKPELWMDAKTLRKFSDNLNELYHKYGNRIDVSSIEPLKWLSRKRYRKKEDGVIEIDTCPAGTISFNINSNGDMTPCALLNLPMFNILDKTEEEIEKAFINNSIVHNLLDRNLKGNCGDCSEKDRCAGCRARAYYVNGDYLGEDPNCWKHLL</sequence>
<dbReference type="KEGG" id="vgu:HYG85_13665"/>
<dbReference type="Gene3D" id="3.20.20.70">
    <property type="entry name" value="Aldolase class I"/>
    <property type="match status" value="1"/>
</dbReference>
<evidence type="ECO:0000313" key="9">
    <source>
        <dbReference type="Proteomes" id="UP000677305"/>
    </source>
</evidence>
<dbReference type="PIRSF" id="PIRSF037420">
    <property type="entry name" value="PQQ_syn_pqqE"/>
    <property type="match status" value="1"/>
</dbReference>
<reference evidence="8 9" key="1">
    <citation type="submission" date="2020-07" db="EMBL/GenBank/DDBJ databases">
        <title>Vallitalea guaymasensis genome.</title>
        <authorList>
            <person name="Postec A."/>
        </authorList>
    </citation>
    <scope>NUCLEOTIDE SEQUENCE [LARGE SCALE GENOMIC DNA]</scope>
    <source>
        <strain evidence="8 9">Ra1766G1</strain>
    </source>
</reference>
<evidence type="ECO:0000256" key="3">
    <source>
        <dbReference type="ARBA" id="ARBA00022691"/>
    </source>
</evidence>
<organism evidence="8 9">
    <name type="scientific">Vallitalea guaymasensis</name>
    <dbReference type="NCBI Taxonomy" id="1185412"/>
    <lineage>
        <taxon>Bacteria</taxon>
        <taxon>Bacillati</taxon>
        <taxon>Bacillota</taxon>
        <taxon>Clostridia</taxon>
        <taxon>Lachnospirales</taxon>
        <taxon>Vallitaleaceae</taxon>
        <taxon>Vallitalea</taxon>
    </lineage>
</organism>
<dbReference type="Proteomes" id="UP000677305">
    <property type="component" value="Chromosome"/>
</dbReference>
<dbReference type="Pfam" id="PF04055">
    <property type="entry name" value="Radical_SAM"/>
    <property type="match status" value="1"/>
</dbReference>
<keyword evidence="6" id="KW-0411">Iron-sulfur</keyword>
<feature type="domain" description="Radical SAM core" evidence="7">
    <location>
        <begin position="20"/>
        <end position="240"/>
    </location>
</feature>
<evidence type="ECO:0000313" key="8">
    <source>
        <dbReference type="EMBL" id="QUH29901.1"/>
    </source>
</evidence>
<dbReference type="PANTHER" id="PTHR11228">
    <property type="entry name" value="RADICAL SAM DOMAIN PROTEIN"/>
    <property type="match status" value="1"/>
</dbReference>
<dbReference type="GO" id="GO:0051539">
    <property type="term" value="F:4 iron, 4 sulfur cluster binding"/>
    <property type="evidence" value="ECO:0007669"/>
    <property type="project" value="UniProtKB-KW"/>
</dbReference>
<comment type="cofactor">
    <cofactor evidence="1">
        <name>[4Fe-4S] cluster</name>
        <dbReference type="ChEBI" id="CHEBI:49883"/>
    </cofactor>
</comment>
<dbReference type="CDD" id="cd01335">
    <property type="entry name" value="Radical_SAM"/>
    <property type="match status" value="1"/>
</dbReference>
<keyword evidence="4" id="KW-0479">Metal-binding</keyword>
<evidence type="ECO:0000256" key="4">
    <source>
        <dbReference type="ARBA" id="ARBA00022723"/>
    </source>
</evidence>
<dbReference type="SUPFAM" id="SSF102114">
    <property type="entry name" value="Radical SAM enzymes"/>
    <property type="match status" value="1"/>
</dbReference>
<dbReference type="InterPro" id="IPR023885">
    <property type="entry name" value="4Fe4S-binding_SPASM_dom"/>
</dbReference>
<evidence type="ECO:0000256" key="6">
    <source>
        <dbReference type="ARBA" id="ARBA00023014"/>
    </source>
</evidence>
<dbReference type="InterPro" id="IPR006638">
    <property type="entry name" value="Elp3/MiaA/NifB-like_rSAM"/>
</dbReference>
<dbReference type="InterPro" id="IPR058240">
    <property type="entry name" value="rSAM_sf"/>
</dbReference>
<dbReference type="RefSeq" id="WP_212690148.1">
    <property type="nucleotide sequence ID" value="NZ_CAJXUH010000003.1"/>
</dbReference>
<dbReference type="PANTHER" id="PTHR11228:SF7">
    <property type="entry name" value="PQQA PEPTIDE CYCLASE"/>
    <property type="match status" value="1"/>
</dbReference>
<dbReference type="InterPro" id="IPR017200">
    <property type="entry name" value="PqqE-like"/>
</dbReference>
<dbReference type="AlphaFoldDB" id="A0A8J8MBL1"/>
<dbReference type="InterPro" id="IPR013785">
    <property type="entry name" value="Aldolase_TIM"/>
</dbReference>
<name>A0A8J8MBL1_9FIRM</name>
<dbReference type="CDD" id="cd21123">
    <property type="entry name" value="SPASM_MftC-like"/>
    <property type="match status" value="1"/>
</dbReference>
<protein>
    <submittedName>
        <fullName evidence="8">Radical SAM protein</fullName>
    </submittedName>
</protein>
<dbReference type="InterPro" id="IPR050377">
    <property type="entry name" value="Radical_SAM_PqqE_MftC-like"/>
</dbReference>
<dbReference type="InterPro" id="IPR007197">
    <property type="entry name" value="rSAM"/>
</dbReference>
<evidence type="ECO:0000256" key="1">
    <source>
        <dbReference type="ARBA" id="ARBA00001966"/>
    </source>
</evidence>
<dbReference type="NCBIfam" id="TIGR04085">
    <property type="entry name" value="rSAM_more_4Fe4S"/>
    <property type="match status" value="1"/>
</dbReference>
<dbReference type="GO" id="GO:0003824">
    <property type="term" value="F:catalytic activity"/>
    <property type="evidence" value="ECO:0007669"/>
    <property type="project" value="InterPro"/>
</dbReference>
<gene>
    <name evidence="8" type="ORF">HYG85_13665</name>
</gene>
<dbReference type="SFLD" id="SFLDG01386">
    <property type="entry name" value="main_SPASM_domain-containing"/>
    <property type="match status" value="1"/>
</dbReference>
<dbReference type="SMART" id="SM00729">
    <property type="entry name" value="Elp3"/>
    <property type="match status" value="1"/>
</dbReference>
<keyword evidence="3" id="KW-0949">S-adenosyl-L-methionine</keyword>